<accession>A0A1U7ITM2</accession>
<keyword evidence="1 5" id="KW-0378">Hydrolase</keyword>
<dbReference type="SUPFAM" id="SSF53474">
    <property type="entry name" value="alpha/beta-Hydrolases"/>
    <property type="match status" value="1"/>
</dbReference>
<feature type="domain" description="DUF1400" evidence="4">
    <location>
        <begin position="30"/>
        <end position="151"/>
    </location>
</feature>
<evidence type="ECO:0000256" key="3">
    <source>
        <dbReference type="ARBA" id="ARBA00023098"/>
    </source>
</evidence>
<dbReference type="GO" id="GO:0003847">
    <property type="term" value="F:1-alkyl-2-acetylglycerophosphocholine esterase activity"/>
    <property type="evidence" value="ECO:0007669"/>
    <property type="project" value="TreeGrafter"/>
</dbReference>
<reference evidence="5 6" key="1">
    <citation type="submission" date="2016-11" db="EMBL/GenBank/DDBJ databases">
        <title>Draft Genome Sequences of Nine Cyanobacterial Strains from Diverse Habitats.</title>
        <authorList>
            <person name="Zhu T."/>
            <person name="Hou S."/>
            <person name="Lu X."/>
            <person name="Hess W.R."/>
        </authorList>
    </citation>
    <scope>NUCLEOTIDE SEQUENCE [LARGE SCALE GENOMIC DNA]</scope>
    <source>
        <strain evidence="5 6">IAM M-71</strain>
    </source>
</reference>
<dbReference type="OrthoDB" id="422423at2"/>
<dbReference type="Pfam" id="PF03403">
    <property type="entry name" value="PAF-AH_p_II"/>
    <property type="match status" value="1"/>
</dbReference>
<keyword evidence="3" id="KW-0443">Lipid metabolism</keyword>
<dbReference type="InterPro" id="IPR010802">
    <property type="entry name" value="DUF1400"/>
</dbReference>
<evidence type="ECO:0000259" key="4">
    <source>
        <dbReference type="Pfam" id="PF07176"/>
    </source>
</evidence>
<proteinExistence type="predicted"/>
<protein>
    <submittedName>
        <fullName evidence="5">Dienelactone hydrolase</fullName>
    </submittedName>
</protein>
<organism evidence="5 6">
    <name type="scientific">[Phormidium ambiguum] IAM M-71</name>
    <dbReference type="NCBI Taxonomy" id="454136"/>
    <lineage>
        <taxon>Bacteria</taxon>
        <taxon>Bacillati</taxon>
        <taxon>Cyanobacteriota</taxon>
        <taxon>Cyanophyceae</taxon>
        <taxon>Oscillatoriophycideae</taxon>
        <taxon>Aerosakkonematales</taxon>
        <taxon>Aerosakkonemataceae</taxon>
        <taxon>Floridanema</taxon>
    </lineage>
</organism>
<dbReference type="Proteomes" id="UP000185860">
    <property type="component" value="Unassembled WGS sequence"/>
</dbReference>
<comment type="caution">
    <text evidence="5">The sequence shown here is derived from an EMBL/GenBank/DDBJ whole genome shotgun (WGS) entry which is preliminary data.</text>
</comment>
<dbReference type="PANTHER" id="PTHR10272:SF13">
    <property type="entry name" value="POLY(ETHYLENE TEREPHTHALATE) HYDROLASE"/>
    <property type="match status" value="1"/>
</dbReference>
<sequence>MKKLPWLRLSLSQLFLGFVLSWGMGTSATAVERLTVQLGPFQQSIKVSDLERFAKTGELPKNLKPLSIIFTPRVQEILSQRLQLDPKMTDKVLQEWLRSPMSEQLLKTFGRAFPNTRIETLQLAISLAARQANGLTLIGVLRAIPGENVTIEATSLIGLALQFNPSYWQSEALGPLLKTELNVSAARFNPNLNPAELGKEKVEQQALYLRDSQRNRLIPVDLYYAKNTQGPLVVMSHGFGADRKFLNYLAHHLASQGITVAALEHTASNVNWVSQASISDKPQDLMPASEFVDRPKDVSFLLDELSKKNQKYGELQEKFNTKQVVIIGHSLGGYTALALAGAELNLPALRQNCKSIVPLLQSPGEWLQCAATDLKKVPVLGDSRVVGAIILNPVVGQLFGETGLSKVKVPTLTLASTEDAFTPAITHQLEPFKQLGGNKYLITAIGATHLSVGNPENLAQQITLLKERTGEEVEPLRQLVRGVSLAFIKQFTSEASTYQTFLSPVYAQSLSTPKLALRLNRELPASISQWLKFTAKSQKN</sequence>
<dbReference type="PANTHER" id="PTHR10272">
    <property type="entry name" value="PLATELET-ACTIVATING FACTOR ACETYLHYDROLASE"/>
    <property type="match status" value="1"/>
</dbReference>
<name>A0A1U7ITM2_9CYAN</name>
<keyword evidence="2" id="KW-0442">Lipid degradation</keyword>
<dbReference type="AlphaFoldDB" id="A0A1U7ITM2"/>
<dbReference type="GO" id="GO:0016042">
    <property type="term" value="P:lipid catabolic process"/>
    <property type="evidence" value="ECO:0007669"/>
    <property type="project" value="UniProtKB-KW"/>
</dbReference>
<evidence type="ECO:0000313" key="6">
    <source>
        <dbReference type="Proteomes" id="UP000185860"/>
    </source>
</evidence>
<dbReference type="Pfam" id="PF07176">
    <property type="entry name" value="DUF1400"/>
    <property type="match status" value="1"/>
</dbReference>
<evidence type="ECO:0000256" key="2">
    <source>
        <dbReference type="ARBA" id="ARBA00022963"/>
    </source>
</evidence>
<dbReference type="InterPro" id="IPR029058">
    <property type="entry name" value="AB_hydrolase_fold"/>
</dbReference>
<dbReference type="Gene3D" id="3.40.50.1820">
    <property type="entry name" value="alpha/beta hydrolase"/>
    <property type="match status" value="1"/>
</dbReference>
<dbReference type="EMBL" id="MRCE01000001">
    <property type="protein sequence ID" value="OKH40883.1"/>
    <property type="molecule type" value="Genomic_DNA"/>
</dbReference>
<gene>
    <name evidence="5" type="ORF">NIES2119_00805</name>
</gene>
<evidence type="ECO:0000256" key="1">
    <source>
        <dbReference type="ARBA" id="ARBA00022801"/>
    </source>
</evidence>
<dbReference type="STRING" id="454136.NIES2119_00805"/>
<dbReference type="RefSeq" id="WP_073591557.1">
    <property type="nucleotide sequence ID" value="NZ_MRCE01000001.1"/>
</dbReference>
<evidence type="ECO:0000313" key="5">
    <source>
        <dbReference type="EMBL" id="OKH40883.1"/>
    </source>
</evidence>